<feature type="region of interest" description="Disordered" evidence="1">
    <location>
        <begin position="38"/>
        <end position="58"/>
    </location>
</feature>
<dbReference type="Proteomes" id="UP000232003">
    <property type="component" value="Plasmid pNFSY04"/>
</dbReference>
<reference evidence="3 4" key="1">
    <citation type="submission" date="2017-11" db="EMBL/GenBank/DDBJ databases">
        <title>Complete genome of a free-living desiccation-tolerant cyanobacterium and its photosynthetic adaptation to extreme terrestrial habitat.</title>
        <authorList>
            <person name="Shang J."/>
        </authorList>
    </citation>
    <scope>NUCLEOTIDE SEQUENCE [LARGE SCALE GENOMIC DNA]</scope>
    <source>
        <strain evidence="3 4">CCNUN1</strain>
        <plasmid evidence="4">pnfsy04</plasmid>
    </source>
</reference>
<dbReference type="Pfam" id="PF06051">
    <property type="entry name" value="DUF928"/>
    <property type="match status" value="1"/>
</dbReference>
<keyword evidence="2" id="KW-0732">Signal</keyword>
<keyword evidence="3" id="KW-0614">Plasmid</keyword>
<gene>
    <name evidence="3" type="ORF">COO91_09368</name>
</gene>
<feature type="chain" id="PRO_5014648878" evidence="2">
    <location>
        <begin position="32"/>
        <end position="260"/>
    </location>
</feature>
<feature type="signal peptide" evidence="2">
    <location>
        <begin position="1"/>
        <end position="31"/>
    </location>
</feature>
<dbReference type="KEGG" id="nfl:COO91_09368"/>
<dbReference type="EMBL" id="CP024789">
    <property type="protein sequence ID" value="AUB43197.1"/>
    <property type="molecule type" value="Genomic_DNA"/>
</dbReference>
<dbReference type="RefSeq" id="WP_100903418.1">
    <property type="nucleotide sequence ID" value="NZ_CAWNNC010000005.1"/>
</dbReference>
<proteinExistence type="predicted"/>
<geneLocation type="plasmid" evidence="4">
    <name>pnfsy04</name>
</geneLocation>
<organism evidence="3 4">
    <name type="scientific">Nostoc flagelliforme CCNUN1</name>
    <dbReference type="NCBI Taxonomy" id="2038116"/>
    <lineage>
        <taxon>Bacteria</taxon>
        <taxon>Bacillati</taxon>
        <taxon>Cyanobacteriota</taxon>
        <taxon>Cyanophyceae</taxon>
        <taxon>Nostocales</taxon>
        <taxon>Nostocaceae</taxon>
        <taxon>Nostoc</taxon>
    </lineage>
</organism>
<keyword evidence="4" id="KW-1185">Reference proteome</keyword>
<accession>A0A2K8T667</accession>
<evidence type="ECO:0000313" key="3">
    <source>
        <dbReference type="EMBL" id="AUB43197.1"/>
    </source>
</evidence>
<dbReference type="AlphaFoldDB" id="A0A2K8T667"/>
<name>A0A2K8T667_9NOSO</name>
<evidence type="ECO:0000313" key="4">
    <source>
        <dbReference type="Proteomes" id="UP000232003"/>
    </source>
</evidence>
<evidence type="ECO:0000256" key="2">
    <source>
        <dbReference type="SAM" id="SignalP"/>
    </source>
</evidence>
<dbReference type="InterPro" id="IPR010328">
    <property type="entry name" value="DUF928"/>
</dbReference>
<evidence type="ECO:0000256" key="1">
    <source>
        <dbReference type="SAM" id="MobiDB-lite"/>
    </source>
</evidence>
<protein>
    <submittedName>
        <fullName evidence="3">Membrane proteins related to metalloendopeptidases</fullName>
    </submittedName>
</protein>
<sequence>MIPIQWFLNKRINIKLVISCTLSLGLIVTSAALGSYAPGNQKPVPKDRRSDGGTTRGCSGGDIPLTVIASGNYVGRTISPHPTFAWFVPGDSVSKPMKFMIYEWVPSGKPKEVRKIPLQSSPGIMKLSPFSENELGLQPGKEYSLQVVIHCDPDNPSGDLVDEASIEVVKMPATVQTKLNRAVNSVEKANIYAEAGLWYNALDEALKLAQVSKLGEVGSTLLKDLAKREAPKTIPELPSKEREAIEKRIENLKQIADSAR</sequence>
<dbReference type="OrthoDB" id="532838at2"/>